<dbReference type="HAMAP" id="MF_02080">
    <property type="entry name" value="FtsI_transpept"/>
    <property type="match status" value="1"/>
</dbReference>
<gene>
    <name evidence="16" type="primary">ftsI</name>
    <name evidence="20" type="ORF">MBSD_2382</name>
    <name evidence="21" type="ORF">MBSD_n2479</name>
</gene>
<dbReference type="InterPro" id="IPR005311">
    <property type="entry name" value="PBP_dimer"/>
</dbReference>
<dbReference type="Pfam" id="PF00905">
    <property type="entry name" value="Transpeptidase"/>
    <property type="match status" value="1"/>
</dbReference>
<dbReference type="EC" id="3.4.16.4" evidence="16"/>
<dbReference type="STRING" id="1475481.GCA_000953855_02528"/>
<evidence type="ECO:0000256" key="17">
    <source>
        <dbReference type="SAM" id="MobiDB-lite"/>
    </source>
</evidence>
<keyword evidence="11 16" id="KW-1133">Transmembrane helix</keyword>
<evidence type="ECO:0000256" key="7">
    <source>
        <dbReference type="ARBA" id="ARBA00022692"/>
    </source>
</evidence>
<dbReference type="InterPro" id="IPR037532">
    <property type="entry name" value="FtsI_transpept"/>
</dbReference>
<evidence type="ECO:0000313" key="21">
    <source>
        <dbReference type="EMBL" id="GAP67163.1"/>
    </source>
</evidence>
<dbReference type="Gene3D" id="3.40.710.10">
    <property type="entry name" value="DD-peptidase/beta-lactamase superfamily"/>
    <property type="match status" value="1"/>
</dbReference>
<comment type="function">
    <text evidence="16">Catalyzes cross-linking of the peptidoglycan cell wall at the division septum.</text>
</comment>
<evidence type="ECO:0000256" key="8">
    <source>
        <dbReference type="ARBA" id="ARBA00022801"/>
    </source>
</evidence>
<dbReference type="Pfam" id="PF03717">
    <property type="entry name" value="PBP_dimer"/>
    <property type="match status" value="1"/>
</dbReference>
<dbReference type="OrthoDB" id="9766847at2"/>
<keyword evidence="22" id="KW-1185">Reference proteome</keyword>
<feature type="region of interest" description="Disordered" evidence="17">
    <location>
        <begin position="569"/>
        <end position="601"/>
    </location>
</feature>
<evidence type="ECO:0000256" key="13">
    <source>
        <dbReference type="ARBA" id="ARBA00023210"/>
    </source>
</evidence>
<dbReference type="GO" id="GO:0071555">
    <property type="term" value="P:cell wall organization"/>
    <property type="evidence" value="ECO:0007669"/>
    <property type="project" value="UniProtKB-KW"/>
</dbReference>
<dbReference type="RefSeq" id="WP_082306669.1">
    <property type="nucleotide sequence ID" value="NZ_DF970243.1"/>
</dbReference>
<dbReference type="Proteomes" id="UP000253740">
    <property type="component" value="Unassembled WGS sequence"/>
</dbReference>
<keyword evidence="4 16" id="KW-0132">Cell division</keyword>
<keyword evidence="6 16" id="KW-0645">Protease</keyword>
<dbReference type="GO" id="GO:0008360">
    <property type="term" value="P:regulation of cell shape"/>
    <property type="evidence" value="ECO:0007669"/>
    <property type="project" value="UniProtKB-KW"/>
</dbReference>
<keyword evidence="10 16" id="KW-0573">Peptidoglycan synthesis</keyword>
<evidence type="ECO:0000256" key="12">
    <source>
        <dbReference type="ARBA" id="ARBA00023136"/>
    </source>
</evidence>
<sequence length="601" mass="64883">MMFRKDQLELPAPRRSAGPSTRKRLYLVGMLLALAATGLVVRALDLQVVRKDFLQSQGDARFLREIPIPVSRGTIFDRNGEPLAVSTPVESIWANPQEVLEHAERLPALAKALGVDAGDLEQRLNQRADREFVYLKRQMSPEAAQAVLALGIPGVNEQREFRRYYPSGEAMAHVLGITNIDDRGQEGLELAFDDWLAGKPGLKRVIRDRLGHTVENVELVREPQPGRDLALSIDRRIQYLAYRELARAVQEFDAKSASMVILDVRSGEVLAMVNQPSYNPNAVGASPPAARRNRAVTDVIEPGSTMKPFTIAAALESGKWKPNTPIDTSPGTFQYLNHTIRDTHNHGLIDVTGVLTYSSNVGASKIALTLEDSHLYDMFRRFGFGASTGSGFPGESPGLLPEVRAWNGLTKVTLAYGYGLNVTVLQLAEAYAALANGGRLRQPSFVKGADNPANAVLDPQIASTIVKMLETVVSPEGTALKAAVANYSVAGKTGTSHIASGGGYEDKYVSLFAGIVPASAPRLVGVVAINDPQKKSYYGGFVSAPVFSRVMDGAMRLLDVPPDNVRRWYTGGPDVGAPISPSSPPPDYAPGSTNYEEGGTP</sequence>
<dbReference type="GO" id="GO:0008955">
    <property type="term" value="F:peptidoglycan glycosyltransferase activity"/>
    <property type="evidence" value="ECO:0007669"/>
    <property type="project" value="InterPro"/>
</dbReference>
<dbReference type="GO" id="GO:0043093">
    <property type="term" value="P:FtsZ-dependent cytokinesis"/>
    <property type="evidence" value="ECO:0007669"/>
    <property type="project" value="UniProtKB-UniRule"/>
</dbReference>
<evidence type="ECO:0000256" key="3">
    <source>
        <dbReference type="ARBA" id="ARBA00022519"/>
    </source>
</evidence>
<dbReference type="SUPFAM" id="SSF56601">
    <property type="entry name" value="beta-lactamase/transpeptidase-like"/>
    <property type="match status" value="1"/>
</dbReference>
<dbReference type="Gene3D" id="3.30.450.330">
    <property type="match status" value="1"/>
</dbReference>
<dbReference type="AlphaFoldDB" id="A0A0K8QQK2"/>
<keyword evidence="9 16" id="KW-0133">Cell shape</keyword>
<evidence type="ECO:0000313" key="20">
    <source>
        <dbReference type="EMBL" id="GAN45818.1"/>
    </source>
</evidence>
<feature type="active site" description="Acyl-ester intermediate" evidence="16">
    <location>
        <position position="304"/>
    </location>
</feature>
<dbReference type="EMBL" id="DF970243">
    <property type="protein sequence ID" value="GAP67163.1"/>
    <property type="molecule type" value="Genomic_DNA"/>
</dbReference>
<dbReference type="GO" id="GO:0009252">
    <property type="term" value="P:peptidoglycan biosynthetic process"/>
    <property type="evidence" value="ECO:0007669"/>
    <property type="project" value="UniProtKB-UniRule"/>
</dbReference>
<dbReference type="GO" id="GO:0000917">
    <property type="term" value="P:division septum assembly"/>
    <property type="evidence" value="ECO:0007669"/>
    <property type="project" value="UniProtKB-KW"/>
</dbReference>
<keyword evidence="8 16" id="KW-0378">Hydrolase</keyword>
<dbReference type="GO" id="GO:0006508">
    <property type="term" value="P:proteolysis"/>
    <property type="evidence" value="ECO:0007669"/>
    <property type="project" value="UniProtKB-KW"/>
</dbReference>
<dbReference type="PANTHER" id="PTHR30627">
    <property type="entry name" value="PEPTIDOGLYCAN D,D-TRANSPEPTIDASE"/>
    <property type="match status" value="1"/>
</dbReference>
<evidence type="ECO:0000313" key="22">
    <source>
        <dbReference type="Proteomes" id="UP000253740"/>
    </source>
</evidence>
<dbReference type="GO" id="GO:0009002">
    <property type="term" value="F:serine-type D-Ala-D-Ala carboxypeptidase activity"/>
    <property type="evidence" value="ECO:0007669"/>
    <property type="project" value="UniProtKB-UniRule"/>
</dbReference>
<organism evidence="21">
    <name type="scientific">Mizugakiibacter sediminis</name>
    <dbReference type="NCBI Taxonomy" id="1475481"/>
    <lineage>
        <taxon>Bacteria</taxon>
        <taxon>Pseudomonadati</taxon>
        <taxon>Pseudomonadota</taxon>
        <taxon>Gammaproteobacteria</taxon>
        <taxon>Lysobacterales</taxon>
        <taxon>Rhodanobacteraceae</taxon>
        <taxon>Mizugakiibacter</taxon>
    </lineage>
</organism>
<protein>
    <recommendedName>
        <fullName evidence="16">Peptidoglycan D,D-transpeptidase FtsI</fullName>
        <ecNumber evidence="16">3.4.16.4</ecNumber>
    </recommendedName>
    <alternativeName>
        <fullName evidence="16">Penicillin-binding protein 3</fullName>
        <shortName evidence="16">PBP-3</shortName>
    </alternativeName>
</protein>
<dbReference type="InterPro" id="IPR036138">
    <property type="entry name" value="PBP_dimer_sf"/>
</dbReference>
<evidence type="ECO:0000256" key="4">
    <source>
        <dbReference type="ARBA" id="ARBA00022618"/>
    </source>
</evidence>
<evidence type="ECO:0000259" key="19">
    <source>
        <dbReference type="Pfam" id="PF03717"/>
    </source>
</evidence>
<evidence type="ECO:0000256" key="1">
    <source>
        <dbReference type="ARBA" id="ARBA00004370"/>
    </source>
</evidence>
<dbReference type="SUPFAM" id="SSF56519">
    <property type="entry name" value="Penicillin binding protein dimerisation domain"/>
    <property type="match status" value="1"/>
</dbReference>
<keyword evidence="5 16" id="KW-0121">Carboxypeptidase</keyword>
<evidence type="ECO:0000256" key="15">
    <source>
        <dbReference type="ARBA" id="ARBA00023316"/>
    </source>
</evidence>
<evidence type="ECO:0000256" key="6">
    <source>
        <dbReference type="ARBA" id="ARBA00022670"/>
    </source>
</evidence>
<keyword evidence="15 16" id="KW-0961">Cell wall biogenesis/degradation</keyword>
<dbReference type="HOGENOM" id="CLU_009289_6_2_6"/>
<evidence type="ECO:0000256" key="14">
    <source>
        <dbReference type="ARBA" id="ARBA00023306"/>
    </source>
</evidence>
<reference evidence="20" key="1">
    <citation type="submission" date="2015-03" db="EMBL/GenBank/DDBJ databases">
        <title>Draft genome sequence of Mizugakiibacter sediminis skMP5.</title>
        <authorList>
            <person name="Watanabe T."/>
            <person name="Kojima H."/>
            <person name="Fukui M."/>
        </authorList>
    </citation>
    <scope>NUCLEOTIDE SEQUENCE</scope>
    <source>
        <strain evidence="20">SkMP5</strain>
    </source>
</reference>
<evidence type="ECO:0000256" key="11">
    <source>
        <dbReference type="ARBA" id="ARBA00022989"/>
    </source>
</evidence>
<comment type="subcellular location">
    <subcellularLocation>
        <location evidence="1">Membrane</location>
    </subcellularLocation>
</comment>
<keyword evidence="3 16" id="KW-0997">Cell inner membrane</keyword>
<dbReference type="Gene3D" id="3.90.1310.10">
    <property type="entry name" value="Penicillin-binding protein 2a (Domain 2)"/>
    <property type="match status" value="1"/>
</dbReference>
<keyword evidence="2 16" id="KW-1003">Cell membrane</keyword>
<dbReference type="PANTHER" id="PTHR30627:SF1">
    <property type="entry name" value="PEPTIDOGLYCAN D,D-TRANSPEPTIDASE FTSI"/>
    <property type="match status" value="1"/>
</dbReference>
<dbReference type="InterPro" id="IPR001460">
    <property type="entry name" value="PCN-bd_Tpept"/>
</dbReference>
<keyword evidence="7 16" id="KW-0812">Transmembrane</keyword>
<comment type="pathway">
    <text evidence="16">Cell wall biogenesis; peptidoglycan biosynthesis.</text>
</comment>
<dbReference type="GO" id="GO:0005886">
    <property type="term" value="C:plasma membrane"/>
    <property type="evidence" value="ECO:0007669"/>
    <property type="project" value="UniProtKB-UniRule"/>
</dbReference>
<name>A0A0K8QQK2_9GAMM</name>
<evidence type="ECO:0000256" key="10">
    <source>
        <dbReference type="ARBA" id="ARBA00022984"/>
    </source>
</evidence>
<evidence type="ECO:0000256" key="16">
    <source>
        <dbReference type="HAMAP-Rule" id="MF_02080"/>
    </source>
</evidence>
<keyword evidence="14 16" id="KW-0131">Cell cycle</keyword>
<dbReference type="InterPro" id="IPR012338">
    <property type="entry name" value="Beta-lactam/transpept-like"/>
</dbReference>
<accession>A0A0K8QQK2</accession>
<dbReference type="GO" id="GO:0008658">
    <property type="term" value="F:penicillin binding"/>
    <property type="evidence" value="ECO:0007669"/>
    <property type="project" value="InterPro"/>
</dbReference>
<evidence type="ECO:0000256" key="2">
    <source>
        <dbReference type="ARBA" id="ARBA00022475"/>
    </source>
</evidence>
<dbReference type="UniPathway" id="UPA00219"/>
<proteinExistence type="inferred from homology"/>
<dbReference type="EMBL" id="DF952397">
    <property type="protein sequence ID" value="GAN45818.1"/>
    <property type="molecule type" value="Genomic_DNA"/>
</dbReference>
<keyword evidence="13 16" id="KW-0717">Septation</keyword>
<reference evidence="21" key="2">
    <citation type="submission" date="2015-08" db="EMBL/GenBank/DDBJ databases">
        <title>Complete DNA Sequence of Pseudomonas syringae pv. actinidiae, the Causal Agent of Kiwifruit Canker Disease.</title>
        <authorList>
            <person name="Rikkerink E.H.A."/>
            <person name="Fineran P.C."/>
        </authorList>
    </citation>
    <scope>NUCLEOTIDE SEQUENCE</scope>
    <source>
        <strain evidence="21">SkMP5</strain>
    </source>
</reference>
<evidence type="ECO:0000256" key="9">
    <source>
        <dbReference type="ARBA" id="ARBA00022960"/>
    </source>
</evidence>
<dbReference type="InterPro" id="IPR050515">
    <property type="entry name" value="Beta-lactam/transpept"/>
</dbReference>
<evidence type="ECO:0000256" key="5">
    <source>
        <dbReference type="ARBA" id="ARBA00022645"/>
    </source>
</evidence>
<evidence type="ECO:0000259" key="18">
    <source>
        <dbReference type="Pfam" id="PF00905"/>
    </source>
</evidence>
<keyword evidence="12 16" id="KW-0472">Membrane</keyword>
<comment type="catalytic activity">
    <reaction evidence="16">
        <text>Preferential cleavage: (Ac)2-L-Lys-D-Ala-|-D-Ala. Also transpeptidation of peptidyl-alanyl moieties that are N-acyl substituents of D-alanine.</text>
        <dbReference type="EC" id="3.4.16.4"/>
    </reaction>
</comment>
<feature type="domain" description="Penicillin-binding protein transpeptidase" evidence="18">
    <location>
        <begin position="258"/>
        <end position="552"/>
    </location>
</feature>
<comment type="similarity">
    <text evidence="16">Belongs to the transpeptidase family. FtsI subfamily.</text>
</comment>
<feature type="domain" description="Penicillin-binding protein dimerisation" evidence="19">
    <location>
        <begin position="68"/>
        <end position="217"/>
    </location>
</feature>